<reference evidence="2 3" key="1">
    <citation type="submission" date="2019-03" db="EMBL/GenBank/DDBJ databases">
        <authorList>
            <person name="Yang Y."/>
        </authorList>
    </citation>
    <scope>NUCLEOTIDE SEQUENCE [LARGE SCALE GENOMIC DNA]</scope>
    <source>
        <strain evidence="2 3">ASL-1</strain>
    </source>
</reference>
<evidence type="ECO:0000313" key="3">
    <source>
        <dbReference type="Proteomes" id="UP000297776"/>
    </source>
</evidence>
<keyword evidence="1" id="KW-1133">Transmembrane helix</keyword>
<evidence type="ECO:0000256" key="1">
    <source>
        <dbReference type="SAM" id="Phobius"/>
    </source>
</evidence>
<dbReference type="AlphaFoldDB" id="A0A4Y8LHM3"/>
<keyword evidence="1" id="KW-0812">Transmembrane</keyword>
<gene>
    <name evidence="2" type="ORF">E2626_07005</name>
</gene>
<keyword evidence="3" id="KW-1185">Reference proteome</keyword>
<evidence type="ECO:0000313" key="2">
    <source>
        <dbReference type="EMBL" id="TFE02320.1"/>
    </source>
</evidence>
<proteinExistence type="predicted"/>
<comment type="caution">
    <text evidence="2">The sequence shown here is derived from an EMBL/GenBank/DDBJ whole genome shotgun (WGS) entry which is preliminary data.</text>
</comment>
<feature type="transmembrane region" description="Helical" evidence="1">
    <location>
        <begin position="7"/>
        <end position="29"/>
    </location>
</feature>
<sequence length="78" mass="9069">MNKVLWLILYVAVPVFIGLFVIPAILGWMGVSTSDLFSQFFDEIGFLAAFIFTAFFTVLTVLWIKSIYKKYNMQFRDD</sequence>
<dbReference type="EMBL" id="SORX01000003">
    <property type="protein sequence ID" value="TFE02320.1"/>
    <property type="molecule type" value="Genomic_DNA"/>
</dbReference>
<dbReference type="Proteomes" id="UP000297776">
    <property type="component" value="Unassembled WGS sequence"/>
</dbReference>
<name>A0A4Y8LHM3_9BACL</name>
<protein>
    <submittedName>
        <fullName evidence="2">Uncharacterized protein</fullName>
    </submittedName>
</protein>
<keyword evidence="1" id="KW-0472">Membrane</keyword>
<accession>A0A4Y8LHM3</accession>
<organism evidence="2 3">
    <name type="scientific">Jeotgalibacillus salarius</name>
    <dbReference type="NCBI Taxonomy" id="546023"/>
    <lineage>
        <taxon>Bacteria</taxon>
        <taxon>Bacillati</taxon>
        <taxon>Bacillota</taxon>
        <taxon>Bacilli</taxon>
        <taxon>Bacillales</taxon>
        <taxon>Caryophanaceae</taxon>
        <taxon>Jeotgalibacillus</taxon>
    </lineage>
</organism>
<dbReference type="RefSeq" id="WP_134381021.1">
    <property type="nucleotide sequence ID" value="NZ_SORX01000003.1"/>
</dbReference>
<feature type="transmembrane region" description="Helical" evidence="1">
    <location>
        <begin position="44"/>
        <end position="64"/>
    </location>
</feature>